<comment type="caution">
    <text evidence="3">The sequence shown here is derived from an EMBL/GenBank/DDBJ whole genome shotgun (WGS) entry which is preliminary data.</text>
</comment>
<keyword evidence="2" id="KW-0732">Signal</keyword>
<dbReference type="InterPro" id="IPR052953">
    <property type="entry name" value="Ser-rich/MCO-related"/>
</dbReference>
<dbReference type="Gene3D" id="2.60.40.420">
    <property type="entry name" value="Cupredoxins - blue copper proteins"/>
    <property type="match status" value="1"/>
</dbReference>
<evidence type="ECO:0008006" key="5">
    <source>
        <dbReference type="Google" id="ProtNLM"/>
    </source>
</evidence>
<keyword evidence="1" id="KW-1133">Transmembrane helix</keyword>
<dbReference type="SMR" id="A0A015KV58"/>
<feature type="chain" id="PRO_5001474765" description="Extracellular serine-rich protein" evidence="2">
    <location>
        <begin position="25"/>
        <end position="221"/>
    </location>
</feature>
<feature type="signal peptide" evidence="2">
    <location>
        <begin position="1"/>
        <end position="24"/>
    </location>
</feature>
<dbReference type="Proteomes" id="UP000022910">
    <property type="component" value="Unassembled WGS sequence"/>
</dbReference>
<sequence>MISKKLRILMLMGIFIIQVIVVKSQTYSVNPILPSGNPNPTDGPISLTNHVIKVGYMETGFSRNNFTASKGNVLWWMWTGKGLHSVVESTLENPCQSKVGGFNLGQHTEPYNITMAVPEDRTYVFFSDVADDCKKGMYGGINLPQDYTWPKDLSQPPQQIVTTPLGPTPTATVSGSMSIAAADAESTSKSVSNSSSTYYLKESSFGIIVGSLVLIISILIL</sequence>
<feature type="transmembrane region" description="Helical" evidence="1">
    <location>
        <begin position="198"/>
        <end position="220"/>
    </location>
</feature>
<evidence type="ECO:0000256" key="1">
    <source>
        <dbReference type="SAM" id="Phobius"/>
    </source>
</evidence>
<accession>A0A015KV58</accession>
<dbReference type="PANTHER" id="PTHR34883:SF15">
    <property type="entry name" value="EXTRACELLULAR SERINE-RICH PROTEIN"/>
    <property type="match status" value="1"/>
</dbReference>
<organism evidence="3 4">
    <name type="scientific">Rhizophagus irregularis (strain DAOM 197198w)</name>
    <name type="common">Glomus intraradices</name>
    <dbReference type="NCBI Taxonomy" id="1432141"/>
    <lineage>
        <taxon>Eukaryota</taxon>
        <taxon>Fungi</taxon>
        <taxon>Fungi incertae sedis</taxon>
        <taxon>Mucoromycota</taxon>
        <taxon>Glomeromycotina</taxon>
        <taxon>Glomeromycetes</taxon>
        <taxon>Glomerales</taxon>
        <taxon>Glomeraceae</taxon>
        <taxon>Rhizophagus</taxon>
    </lineage>
</organism>
<keyword evidence="1" id="KW-0472">Membrane</keyword>
<gene>
    <name evidence="3" type="ORF">RirG_148440</name>
</gene>
<evidence type="ECO:0000313" key="4">
    <source>
        <dbReference type="Proteomes" id="UP000022910"/>
    </source>
</evidence>
<evidence type="ECO:0000256" key="2">
    <source>
        <dbReference type="SAM" id="SignalP"/>
    </source>
</evidence>
<proteinExistence type="predicted"/>
<evidence type="ECO:0000313" key="3">
    <source>
        <dbReference type="EMBL" id="EXX63861.1"/>
    </source>
</evidence>
<dbReference type="InterPro" id="IPR008972">
    <property type="entry name" value="Cupredoxin"/>
</dbReference>
<keyword evidence="4" id="KW-1185">Reference proteome</keyword>
<dbReference type="SUPFAM" id="SSF49503">
    <property type="entry name" value="Cupredoxins"/>
    <property type="match status" value="1"/>
</dbReference>
<dbReference type="EMBL" id="JEMT01023751">
    <property type="protein sequence ID" value="EXX63861.1"/>
    <property type="molecule type" value="Genomic_DNA"/>
</dbReference>
<reference evidence="3 4" key="1">
    <citation type="submission" date="2014-02" db="EMBL/GenBank/DDBJ databases">
        <title>Single nucleus genome sequencing reveals high similarity among nuclei of an endomycorrhizal fungus.</title>
        <authorList>
            <person name="Lin K."/>
            <person name="Geurts R."/>
            <person name="Zhang Z."/>
            <person name="Limpens E."/>
            <person name="Saunders D.G."/>
            <person name="Mu D."/>
            <person name="Pang E."/>
            <person name="Cao H."/>
            <person name="Cha H."/>
            <person name="Lin T."/>
            <person name="Zhou Q."/>
            <person name="Shang Y."/>
            <person name="Li Y."/>
            <person name="Ivanov S."/>
            <person name="Sharma T."/>
            <person name="Velzen R.V."/>
            <person name="Ruijter N.D."/>
            <person name="Aanen D.K."/>
            <person name="Win J."/>
            <person name="Kamoun S."/>
            <person name="Bisseling T."/>
            <person name="Huang S."/>
        </authorList>
    </citation>
    <scope>NUCLEOTIDE SEQUENCE [LARGE SCALE GENOMIC DNA]</scope>
    <source>
        <strain evidence="4">DAOM197198w</strain>
    </source>
</reference>
<dbReference type="AlphaFoldDB" id="A0A015KV58"/>
<protein>
    <recommendedName>
        <fullName evidence="5">Extracellular serine-rich protein</fullName>
    </recommendedName>
</protein>
<dbReference type="OrthoDB" id="1921208at2759"/>
<dbReference type="PANTHER" id="PTHR34883">
    <property type="entry name" value="SERINE-RICH PROTEIN, PUTATIVE-RELATED-RELATED"/>
    <property type="match status" value="1"/>
</dbReference>
<keyword evidence="1" id="KW-0812">Transmembrane</keyword>
<name>A0A015KV58_RHIIW</name>
<dbReference type="HOGENOM" id="CLU_1251246_0_0_1"/>